<dbReference type="EMBL" id="SNZH01000014">
    <property type="protein sequence ID" value="TDR40124.1"/>
    <property type="molecule type" value="Genomic_DNA"/>
</dbReference>
<protein>
    <submittedName>
        <fullName evidence="3">Uncharacterized protein DUF3617</fullName>
    </submittedName>
</protein>
<keyword evidence="4" id="KW-1185">Reference proteome</keyword>
<name>A0A4V3DLL1_9GAMM</name>
<proteinExistence type="predicted"/>
<dbReference type="OrthoDB" id="7056323at2"/>
<feature type="compositionally biased region" description="Basic and acidic residues" evidence="1">
    <location>
        <begin position="329"/>
        <end position="349"/>
    </location>
</feature>
<feature type="signal peptide" evidence="2">
    <location>
        <begin position="1"/>
        <end position="22"/>
    </location>
</feature>
<dbReference type="InterPro" id="IPR022061">
    <property type="entry name" value="DUF3617"/>
</dbReference>
<evidence type="ECO:0000313" key="3">
    <source>
        <dbReference type="EMBL" id="TDR40124.1"/>
    </source>
</evidence>
<accession>A0A4V3DLL1</accession>
<feature type="chain" id="PRO_5020316911" evidence="2">
    <location>
        <begin position="23"/>
        <end position="349"/>
    </location>
</feature>
<reference evidence="3 4" key="1">
    <citation type="submission" date="2019-03" db="EMBL/GenBank/DDBJ databases">
        <title>Genomic Encyclopedia of Type Strains, Phase IV (KMG-IV): sequencing the most valuable type-strain genomes for metagenomic binning, comparative biology and taxonomic classification.</title>
        <authorList>
            <person name="Goeker M."/>
        </authorList>
    </citation>
    <scope>NUCLEOTIDE SEQUENCE [LARGE SCALE GENOMIC DNA]</scope>
    <source>
        <strain evidence="3 4">DSM 21667</strain>
    </source>
</reference>
<dbReference type="Pfam" id="PF12276">
    <property type="entry name" value="DUF3617"/>
    <property type="match status" value="1"/>
</dbReference>
<dbReference type="AlphaFoldDB" id="A0A4V3DLL1"/>
<evidence type="ECO:0000256" key="1">
    <source>
        <dbReference type="SAM" id="MobiDB-lite"/>
    </source>
</evidence>
<comment type="caution">
    <text evidence="3">The sequence shown here is derived from an EMBL/GenBank/DDBJ whole genome shotgun (WGS) entry which is preliminary data.</text>
</comment>
<dbReference type="RefSeq" id="WP_133820609.1">
    <property type="nucleotide sequence ID" value="NZ_SNZH01000014.1"/>
</dbReference>
<gene>
    <name evidence="3" type="ORF">DFR29_114176</name>
</gene>
<evidence type="ECO:0000256" key="2">
    <source>
        <dbReference type="SAM" id="SignalP"/>
    </source>
</evidence>
<feature type="region of interest" description="Disordered" evidence="1">
    <location>
        <begin position="308"/>
        <end position="349"/>
    </location>
</feature>
<organism evidence="3 4">
    <name type="scientific">Tahibacter aquaticus</name>
    <dbReference type="NCBI Taxonomy" id="520092"/>
    <lineage>
        <taxon>Bacteria</taxon>
        <taxon>Pseudomonadati</taxon>
        <taxon>Pseudomonadota</taxon>
        <taxon>Gammaproteobacteria</taxon>
        <taxon>Lysobacterales</taxon>
        <taxon>Rhodanobacteraceae</taxon>
        <taxon>Tahibacter</taxon>
    </lineage>
</organism>
<keyword evidence="2" id="KW-0732">Signal</keyword>
<dbReference type="Proteomes" id="UP000295293">
    <property type="component" value="Unassembled WGS sequence"/>
</dbReference>
<evidence type="ECO:0000313" key="4">
    <source>
        <dbReference type="Proteomes" id="UP000295293"/>
    </source>
</evidence>
<sequence length="349" mass="37076">MPLFRLRGILAVALCCTTLAAAAEPDSGDRYRVTMTMKMAGMSMPGTTTEVCTARAQPVSEQSIPKDKDCDVQNFRVEGAKASYRIVCTGKNAMTGDGEMETLPGGFRGSMKAQAEGQQIAMNYEGKRIGGCDFATESPEAQGRAITAQVCEAQVGSVLSHAMYVGPKAACPTYKAKFCANVKREMDNTTDPARFADADRKFGKGIWDAAEGCGGSRAAILAKACGRAESGGDLDFVGDYCPDLVPRQCAGADPNRNGRFLVRHCAERARTLAAQQCEGRGYTAMQSSPYRAFCTSYAAERLNARNAAAQAEPAQEDGAAEAPASNAEPAKKASLRDRLKSLKDRIGGN</sequence>